<feature type="domain" description="VOC" evidence="3">
    <location>
        <begin position="39"/>
        <end position="171"/>
    </location>
</feature>
<dbReference type="Gene3D" id="3.10.180.10">
    <property type="entry name" value="2,3-Dihydroxybiphenyl 1,2-Dioxygenase, domain 1"/>
    <property type="match status" value="2"/>
</dbReference>
<gene>
    <name evidence="4" type="ORF">SAMN05421867_108108</name>
</gene>
<dbReference type="InterPro" id="IPR029068">
    <property type="entry name" value="Glyas_Bleomycin-R_OHBP_Dase"/>
</dbReference>
<dbReference type="PROSITE" id="PS51819">
    <property type="entry name" value="VOC"/>
    <property type="match status" value="2"/>
</dbReference>
<feature type="compositionally biased region" description="Low complexity" evidence="2">
    <location>
        <begin position="1"/>
        <end position="26"/>
    </location>
</feature>
<sequence length="326" mass="34003">MSSTSSTGTTSSIPPASASAPASASEPARRRDAIAAGTGMDAVTLLVGDLDRQLWYYRDVLGLEVLSGTPGAGSATGRVAGDDRPDVVVLGRRAVPLVVLRHAPGLPPVPRHGAGLFHTALLFDDRAGLAAALASVARLAPQTYVGAADHLVSLAFYLTDPEGNGVELYWDRGREQWRRTPDGGVVMDSLRLDPSAFLDEHLDEAAPTSGAVVGHVHLQVGDVPSARRFYVDALGFDVTAQWHGALFVSAGGYHHHLAMNTWNSAGAGPRASTLGLGEVRIVVPAADDLGALADRVAHAGVVATPDGPSLRFEDPWRNVVRVSAAA</sequence>
<dbReference type="SUPFAM" id="SSF54593">
    <property type="entry name" value="Glyoxalase/Bleomycin resistance protein/Dihydroxybiphenyl dioxygenase"/>
    <property type="match status" value="2"/>
</dbReference>
<dbReference type="Pfam" id="PF00903">
    <property type="entry name" value="Glyoxalase"/>
    <property type="match status" value="2"/>
</dbReference>
<dbReference type="PANTHER" id="PTHR43279">
    <property type="entry name" value="CATECHOL-2,3-DIOXYGENASE"/>
    <property type="match status" value="1"/>
</dbReference>
<reference evidence="5" key="1">
    <citation type="submission" date="2016-10" db="EMBL/GenBank/DDBJ databases">
        <authorList>
            <person name="Varghese N."/>
            <person name="Submissions S."/>
        </authorList>
    </citation>
    <scope>NUCLEOTIDE SEQUENCE [LARGE SCALE GENOMIC DNA]</scope>
    <source>
        <strain evidence="5">CGMCC 4.6945</strain>
    </source>
</reference>
<keyword evidence="5" id="KW-1185">Reference proteome</keyword>
<organism evidence="4 5">
    <name type="scientific">Cellulomonas marina</name>
    <dbReference type="NCBI Taxonomy" id="988821"/>
    <lineage>
        <taxon>Bacteria</taxon>
        <taxon>Bacillati</taxon>
        <taxon>Actinomycetota</taxon>
        <taxon>Actinomycetes</taxon>
        <taxon>Micrococcales</taxon>
        <taxon>Cellulomonadaceae</taxon>
        <taxon>Cellulomonas</taxon>
    </lineage>
</organism>
<evidence type="ECO:0000256" key="1">
    <source>
        <dbReference type="ARBA" id="ARBA00022723"/>
    </source>
</evidence>
<dbReference type="InterPro" id="IPR004360">
    <property type="entry name" value="Glyas_Fos-R_dOase_dom"/>
</dbReference>
<accession>A0A1I0YR26</accession>
<keyword evidence="1" id="KW-0479">Metal-binding</keyword>
<dbReference type="AlphaFoldDB" id="A0A1I0YR26"/>
<protein>
    <submittedName>
        <fullName evidence="4">Catechol 2,3-dioxygenase</fullName>
    </submittedName>
</protein>
<name>A0A1I0YR26_9CELL</name>
<evidence type="ECO:0000259" key="3">
    <source>
        <dbReference type="PROSITE" id="PS51819"/>
    </source>
</evidence>
<proteinExistence type="predicted"/>
<dbReference type="GO" id="GO:0046872">
    <property type="term" value="F:metal ion binding"/>
    <property type="evidence" value="ECO:0007669"/>
    <property type="project" value="UniProtKB-KW"/>
</dbReference>
<dbReference type="CDD" id="cd16359">
    <property type="entry name" value="VOC_BsCatE_like_C"/>
    <property type="match status" value="1"/>
</dbReference>
<evidence type="ECO:0000256" key="2">
    <source>
        <dbReference type="SAM" id="MobiDB-lite"/>
    </source>
</evidence>
<feature type="region of interest" description="Disordered" evidence="2">
    <location>
        <begin position="1"/>
        <end position="30"/>
    </location>
</feature>
<dbReference type="GO" id="GO:0051213">
    <property type="term" value="F:dioxygenase activity"/>
    <property type="evidence" value="ECO:0007669"/>
    <property type="project" value="UniProtKB-KW"/>
</dbReference>
<evidence type="ECO:0000313" key="5">
    <source>
        <dbReference type="Proteomes" id="UP000199012"/>
    </source>
</evidence>
<dbReference type="EMBL" id="FOKA01000008">
    <property type="protein sequence ID" value="SFB15662.1"/>
    <property type="molecule type" value="Genomic_DNA"/>
</dbReference>
<keyword evidence="4" id="KW-0560">Oxidoreductase</keyword>
<dbReference type="InterPro" id="IPR018146">
    <property type="entry name" value="Glyoxalase_1_CS"/>
</dbReference>
<dbReference type="PROSITE" id="PS00934">
    <property type="entry name" value="GLYOXALASE_I_1"/>
    <property type="match status" value="1"/>
</dbReference>
<feature type="domain" description="VOC" evidence="3">
    <location>
        <begin position="212"/>
        <end position="326"/>
    </location>
</feature>
<dbReference type="InterPro" id="IPR037523">
    <property type="entry name" value="VOC_core"/>
</dbReference>
<keyword evidence="4" id="KW-0223">Dioxygenase</keyword>
<evidence type="ECO:0000313" key="4">
    <source>
        <dbReference type="EMBL" id="SFB15662.1"/>
    </source>
</evidence>
<dbReference type="GO" id="GO:0004462">
    <property type="term" value="F:lactoylglutathione lyase activity"/>
    <property type="evidence" value="ECO:0007669"/>
    <property type="project" value="InterPro"/>
</dbReference>
<dbReference type="STRING" id="988821.SAMN05421867_108108"/>
<dbReference type="Proteomes" id="UP000199012">
    <property type="component" value="Unassembled WGS sequence"/>
</dbReference>
<dbReference type="PANTHER" id="PTHR43279:SF1">
    <property type="entry name" value="CATECHOL-2,3-DIOXYGENASE"/>
    <property type="match status" value="1"/>
</dbReference>